<dbReference type="GO" id="GO:0032543">
    <property type="term" value="P:mitochondrial translation"/>
    <property type="evidence" value="ECO:0007669"/>
    <property type="project" value="TreeGrafter"/>
</dbReference>
<evidence type="ECO:0000313" key="7">
    <source>
        <dbReference type="Proteomes" id="UP000786811"/>
    </source>
</evidence>
<dbReference type="PANTHER" id="PTHR12220">
    <property type="entry name" value="50S/60S RIBOSOMAL PROTEIN L16"/>
    <property type="match status" value="1"/>
</dbReference>
<dbReference type="Proteomes" id="UP000786811">
    <property type="component" value="Unassembled WGS sequence"/>
</dbReference>
<evidence type="ECO:0000256" key="2">
    <source>
        <dbReference type="ARBA" id="ARBA00022980"/>
    </source>
</evidence>
<proteinExistence type="inferred from homology"/>
<dbReference type="Gene3D" id="3.90.1170.10">
    <property type="entry name" value="Ribosomal protein L10e/L16"/>
    <property type="match status" value="1"/>
</dbReference>
<sequence>MFLIKLNQRSLLSAEKLVVAMNQSMGLKRYPVPPPKREIEYPEKMRLKIMEKVPQYPAALRPFKMQKKLRLMRGPEEIHTSLIHKQYGIIALKGGRLKYEHFEMARMTFVRRFKEFPKLFAVWRVDAPWQPITKKGQGQRMGGGKGHIDHYATPIKAGRVILEIGGDVEYFQIQRVLENVAMKMPFEAKAVTYDMMEAERIEEETLEETNLNPWTWKYIIQNNLAGCHNWISPSDKLWFSKHI</sequence>
<dbReference type="GO" id="GO:0003735">
    <property type="term" value="F:structural constituent of ribosome"/>
    <property type="evidence" value="ECO:0007669"/>
    <property type="project" value="InterPro"/>
</dbReference>
<dbReference type="PANTHER" id="PTHR12220:SF13">
    <property type="entry name" value="LARGE RIBOSOMAL SUBUNIT PROTEIN UL16M"/>
    <property type="match status" value="1"/>
</dbReference>
<keyword evidence="3" id="KW-0687">Ribonucleoprotein</keyword>
<evidence type="ECO:0000256" key="3">
    <source>
        <dbReference type="ARBA" id="ARBA00023274"/>
    </source>
</evidence>
<dbReference type="InterPro" id="IPR016180">
    <property type="entry name" value="Ribosomal_uL16_dom"/>
</dbReference>
<dbReference type="Pfam" id="PF00252">
    <property type="entry name" value="Ribosomal_L16"/>
    <property type="match status" value="1"/>
</dbReference>
<evidence type="ECO:0000256" key="4">
    <source>
        <dbReference type="ARBA" id="ARBA00035302"/>
    </source>
</evidence>
<reference evidence="6" key="1">
    <citation type="submission" date="2021-04" db="EMBL/GenBank/DDBJ databases">
        <authorList>
            <person name="Chebbi M.A.C M."/>
        </authorList>
    </citation>
    <scope>NUCLEOTIDE SEQUENCE</scope>
</reference>
<dbReference type="GO" id="GO:0005762">
    <property type="term" value="C:mitochondrial large ribosomal subunit"/>
    <property type="evidence" value="ECO:0007669"/>
    <property type="project" value="TreeGrafter"/>
</dbReference>
<comment type="caution">
    <text evidence="6">The sequence shown here is derived from an EMBL/GenBank/DDBJ whole genome shotgun (WGS) entry which is preliminary data.</text>
</comment>
<dbReference type="CDD" id="cd01433">
    <property type="entry name" value="Ribosomal_L16_L10e"/>
    <property type="match status" value="1"/>
</dbReference>
<dbReference type="EMBL" id="CAJNRD030001114">
    <property type="protein sequence ID" value="CAG5073887.1"/>
    <property type="molecule type" value="Genomic_DNA"/>
</dbReference>
<comment type="similarity">
    <text evidence="1">Belongs to the universal ribosomal protein uL16 family.</text>
</comment>
<dbReference type="InterPro" id="IPR036920">
    <property type="entry name" value="Ribosomal_uL16_sf"/>
</dbReference>
<dbReference type="GO" id="GO:0019843">
    <property type="term" value="F:rRNA binding"/>
    <property type="evidence" value="ECO:0007669"/>
    <property type="project" value="InterPro"/>
</dbReference>
<gene>
    <name evidence="6" type="ORF">HICCMSTLAB_LOCUS659</name>
</gene>
<keyword evidence="2" id="KW-0689">Ribosomal protein</keyword>
<protein>
    <recommendedName>
        <fullName evidence="4">Large ribosomal subunit protein uL16m</fullName>
    </recommendedName>
    <alternativeName>
        <fullName evidence="5">39S ribosomal protein L16, mitochondrial</fullName>
    </alternativeName>
</protein>
<evidence type="ECO:0000256" key="5">
    <source>
        <dbReference type="ARBA" id="ARBA00035440"/>
    </source>
</evidence>
<evidence type="ECO:0000256" key="1">
    <source>
        <dbReference type="ARBA" id="ARBA00008931"/>
    </source>
</evidence>
<organism evidence="6 7">
    <name type="scientific">Cotesia congregata</name>
    <name type="common">Parasitoid wasp</name>
    <name type="synonym">Apanteles congregatus</name>
    <dbReference type="NCBI Taxonomy" id="51543"/>
    <lineage>
        <taxon>Eukaryota</taxon>
        <taxon>Metazoa</taxon>
        <taxon>Ecdysozoa</taxon>
        <taxon>Arthropoda</taxon>
        <taxon>Hexapoda</taxon>
        <taxon>Insecta</taxon>
        <taxon>Pterygota</taxon>
        <taxon>Neoptera</taxon>
        <taxon>Endopterygota</taxon>
        <taxon>Hymenoptera</taxon>
        <taxon>Apocrita</taxon>
        <taxon>Ichneumonoidea</taxon>
        <taxon>Braconidae</taxon>
        <taxon>Microgastrinae</taxon>
        <taxon>Cotesia</taxon>
    </lineage>
</organism>
<accession>A0A8J2EAW1</accession>
<name>A0A8J2EAW1_COTCN</name>
<dbReference type="AlphaFoldDB" id="A0A8J2EAW1"/>
<dbReference type="SUPFAM" id="SSF54686">
    <property type="entry name" value="Ribosomal protein L16p/L10e"/>
    <property type="match status" value="1"/>
</dbReference>
<dbReference type="InterPro" id="IPR047873">
    <property type="entry name" value="Ribosomal_uL16"/>
</dbReference>
<evidence type="ECO:0000313" key="6">
    <source>
        <dbReference type="EMBL" id="CAG5073887.1"/>
    </source>
</evidence>
<dbReference type="OrthoDB" id="268521at2759"/>
<dbReference type="InterPro" id="IPR000114">
    <property type="entry name" value="Ribosomal_uL16_bact-type"/>
</dbReference>
<keyword evidence="7" id="KW-1185">Reference proteome</keyword>